<dbReference type="PANTHER" id="PTHR30543">
    <property type="entry name" value="CHROMATE REDUCTASE"/>
    <property type="match status" value="1"/>
</dbReference>
<dbReference type="InterPro" id="IPR005025">
    <property type="entry name" value="FMN_Rdtase-like_dom"/>
</dbReference>
<dbReference type="EMBL" id="JABRWJ010000003">
    <property type="protein sequence ID" value="NRF67725.1"/>
    <property type="molecule type" value="Genomic_DNA"/>
</dbReference>
<dbReference type="PANTHER" id="PTHR30543:SF21">
    <property type="entry name" value="NAD(P)H-DEPENDENT FMN REDUCTASE LOT6"/>
    <property type="match status" value="1"/>
</dbReference>
<comment type="caution">
    <text evidence="2">The sequence shown here is derived from an EMBL/GenBank/DDBJ whole genome shotgun (WGS) entry which is preliminary data.</text>
</comment>
<dbReference type="SUPFAM" id="SSF52218">
    <property type="entry name" value="Flavoproteins"/>
    <property type="match status" value="1"/>
</dbReference>
<dbReference type="InterPro" id="IPR029039">
    <property type="entry name" value="Flavoprotein-like_sf"/>
</dbReference>
<gene>
    <name evidence="2" type="ORF">HLB44_12080</name>
</gene>
<protein>
    <submittedName>
        <fullName evidence="2">NAD(P)H-dependent oxidoreductase</fullName>
    </submittedName>
</protein>
<proteinExistence type="predicted"/>
<keyword evidence="3" id="KW-1185">Reference proteome</keyword>
<feature type="domain" description="NADPH-dependent FMN reductase-like" evidence="1">
    <location>
        <begin position="6"/>
        <end position="151"/>
    </location>
</feature>
<dbReference type="Pfam" id="PF03358">
    <property type="entry name" value="FMN_red"/>
    <property type="match status" value="1"/>
</dbReference>
<evidence type="ECO:0000313" key="3">
    <source>
        <dbReference type="Proteomes" id="UP000737171"/>
    </source>
</evidence>
<sequence length="191" mass="20696">MTDIRRVLGLCGSLRERSYNRAALDAAGELMPESAILAIGDFSDVPVYNADHQAAGWPAAVLALGDAVRHADAVLIASPEYNFSIPGGLKNALDWLSRLPEQPFKGKPVAIMGAATGPVGTARMQYDLRRVLQFLDAEVLQKPEIFIAHAATKVNADGRLVDETTRRFIGDQMRALVELTARTRSARPITS</sequence>
<dbReference type="Gene3D" id="3.40.50.360">
    <property type="match status" value="1"/>
</dbReference>
<organism evidence="2 3">
    <name type="scientific">Pseudaquabacterium terrae</name>
    <dbReference type="NCBI Taxonomy" id="2732868"/>
    <lineage>
        <taxon>Bacteria</taxon>
        <taxon>Pseudomonadati</taxon>
        <taxon>Pseudomonadota</taxon>
        <taxon>Betaproteobacteria</taxon>
        <taxon>Burkholderiales</taxon>
        <taxon>Sphaerotilaceae</taxon>
        <taxon>Pseudaquabacterium</taxon>
    </lineage>
</organism>
<reference evidence="2 3" key="1">
    <citation type="submission" date="2020-05" db="EMBL/GenBank/DDBJ databases">
        <title>Aquincola sp. isolate from soil.</title>
        <authorList>
            <person name="Han J."/>
            <person name="Kim D.-U."/>
        </authorList>
    </citation>
    <scope>NUCLEOTIDE SEQUENCE [LARGE SCALE GENOMIC DNA]</scope>
    <source>
        <strain evidence="2 3">S2</strain>
    </source>
</reference>
<dbReference type="RefSeq" id="WP_173122817.1">
    <property type="nucleotide sequence ID" value="NZ_JABRWJ010000003.1"/>
</dbReference>
<evidence type="ECO:0000313" key="2">
    <source>
        <dbReference type="EMBL" id="NRF67725.1"/>
    </source>
</evidence>
<accession>A0ABX2EGF4</accession>
<dbReference type="Proteomes" id="UP000737171">
    <property type="component" value="Unassembled WGS sequence"/>
</dbReference>
<evidence type="ECO:0000259" key="1">
    <source>
        <dbReference type="Pfam" id="PF03358"/>
    </source>
</evidence>
<name>A0ABX2EGF4_9BURK</name>
<dbReference type="InterPro" id="IPR050712">
    <property type="entry name" value="NAD(P)H-dep_reductase"/>
</dbReference>